<dbReference type="Gene3D" id="2.80.10.50">
    <property type="match status" value="1"/>
</dbReference>
<dbReference type="AlphaFoldDB" id="A0A550CRS0"/>
<dbReference type="OrthoDB" id="6770063at2759"/>
<keyword evidence="3" id="KW-1185">Reference proteome</keyword>
<dbReference type="InterPro" id="IPR000772">
    <property type="entry name" value="Ricin_B_lectin"/>
</dbReference>
<name>A0A550CRS0_9AGAR</name>
<evidence type="ECO:0000313" key="2">
    <source>
        <dbReference type="EMBL" id="TRM67469.1"/>
    </source>
</evidence>
<evidence type="ECO:0000259" key="1">
    <source>
        <dbReference type="Pfam" id="PF00652"/>
    </source>
</evidence>
<feature type="domain" description="Ricin B lectin" evidence="1">
    <location>
        <begin position="6"/>
        <end position="86"/>
    </location>
</feature>
<dbReference type="GO" id="GO:0030246">
    <property type="term" value="F:carbohydrate binding"/>
    <property type="evidence" value="ECO:0007669"/>
    <property type="project" value="UniProtKB-KW"/>
</dbReference>
<dbReference type="Pfam" id="PF00652">
    <property type="entry name" value="Ricin_B_lectin"/>
    <property type="match status" value="1"/>
</dbReference>
<sequence>MAYGETTVKLTDANSCITAGGLKDGSRLYLEACIPGQIAQTFYYTNDLRLAVENHGLCVDLPSGDKTPGNSLQVWTCTDGNKNQIWSQ</sequence>
<dbReference type="SUPFAM" id="SSF50370">
    <property type="entry name" value="Ricin B-like lectins"/>
    <property type="match status" value="1"/>
</dbReference>
<protein>
    <submittedName>
        <fullName evidence="2">Ricin B lectin domain-containing protein</fullName>
    </submittedName>
</protein>
<dbReference type="EMBL" id="VDMD01000002">
    <property type="protein sequence ID" value="TRM67469.1"/>
    <property type="molecule type" value="Genomic_DNA"/>
</dbReference>
<dbReference type="PROSITE" id="PS50231">
    <property type="entry name" value="RICIN_B_LECTIN"/>
    <property type="match status" value="1"/>
</dbReference>
<proteinExistence type="predicted"/>
<gene>
    <name evidence="2" type="ORF">BD626DRAFT_478890</name>
</gene>
<keyword evidence="2" id="KW-0430">Lectin</keyword>
<dbReference type="InterPro" id="IPR035992">
    <property type="entry name" value="Ricin_B-like_lectins"/>
</dbReference>
<accession>A0A550CRS0</accession>
<dbReference type="Proteomes" id="UP000320762">
    <property type="component" value="Unassembled WGS sequence"/>
</dbReference>
<evidence type="ECO:0000313" key="3">
    <source>
        <dbReference type="Proteomes" id="UP000320762"/>
    </source>
</evidence>
<comment type="caution">
    <text evidence="2">The sequence shown here is derived from an EMBL/GenBank/DDBJ whole genome shotgun (WGS) entry which is preliminary data.</text>
</comment>
<reference evidence="2 3" key="1">
    <citation type="journal article" date="2019" name="New Phytol.">
        <title>Comparative genomics reveals unique wood-decay strategies and fruiting body development in the Schizophyllaceae.</title>
        <authorList>
            <person name="Almasi E."/>
            <person name="Sahu N."/>
            <person name="Krizsan K."/>
            <person name="Balint B."/>
            <person name="Kovacs G.M."/>
            <person name="Kiss B."/>
            <person name="Cseklye J."/>
            <person name="Drula E."/>
            <person name="Henrissat B."/>
            <person name="Nagy I."/>
            <person name="Chovatia M."/>
            <person name="Adam C."/>
            <person name="LaButti K."/>
            <person name="Lipzen A."/>
            <person name="Riley R."/>
            <person name="Grigoriev I.V."/>
            <person name="Nagy L.G."/>
        </authorList>
    </citation>
    <scope>NUCLEOTIDE SEQUENCE [LARGE SCALE GENOMIC DNA]</scope>
    <source>
        <strain evidence="2 3">NL-1724</strain>
    </source>
</reference>
<organism evidence="2 3">
    <name type="scientific">Schizophyllum amplum</name>
    <dbReference type="NCBI Taxonomy" id="97359"/>
    <lineage>
        <taxon>Eukaryota</taxon>
        <taxon>Fungi</taxon>
        <taxon>Dikarya</taxon>
        <taxon>Basidiomycota</taxon>
        <taxon>Agaricomycotina</taxon>
        <taxon>Agaricomycetes</taxon>
        <taxon>Agaricomycetidae</taxon>
        <taxon>Agaricales</taxon>
        <taxon>Schizophyllaceae</taxon>
        <taxon>Schizophyllum</taxon>
    </lineage>
</organism>